<dbReference type="AlphaFoldDB" id="A0ABD0JNS4"/>
<evidence type="ECO:0000256" key="6">
    <source>
        <dbReference type="ARBA" id="ARBA00022741"/>
    </source>
</evidence>
<dbReference type="GO" id="GO:0005886">
    <property type="term" value="C:plasma membrane"/>
    <property type="evidence" value="ECO:0007669"/>
    <property type="project" value="UniProtKB-SubCell"/>
</dbReference>
<feature type="domain" description="Guanylate cyclase" evidence="13">
    <location>
        <begin position="199"/>
        <end position="329"/>
    </location>
</feature>
<keyword evidence="6" id="KW-0547">Nucleotide-binding</keyword>
<keyword evidence="8 12" id="KW-0472">Membrane</keyword>
<comment type="subcellular location">
    <subcellularLocation>
        <location evidence="2">Cell membrane</location>
    </subcellularLocation>
    <subcellularLocation>
        <location evidence="1">Membrane</location>
        <topology evidence="1">Single-pass membrane protein</topology>
    </subcellularLocation>
</comment>
<feature type="transmembrane region" description="Helical" evidence="12">
    <location>
        <begin position="119"/>
        <end position="140"/>
    </location>
</feature>
<evidence type="ECO:0000256" key="7">
    <source>
        <dbReference type="ARBA" id="ARBA00022989"/>
    </source>
</evidence>
<dbReference type="Proteomes" id="UP001519460">
    <property type="component" value="Unassembled WGS sequence"/>
</dbReference>
<keyword evidence="10 11" id="KW-0456">Lyase</keyword>
<dbReference type="GO" id="GO:0000166">
    <property type="term" value="F:nucleotide binding"/>
    <property type="evidence" value="ECO:0007669"/>
    <property type="project" value="UniProtKB-KW"/>
</dbReference>
<keyword evidence="15" id="KW-1185">Reference proteome</keyword>
<evidence type="ECO:0000256" key="1">
    <source>
        <dbReference type="ARBA" id="ARBA00004167"/>
    </source>
</evidence>
<dbReference type="PROSITE" id="PS50125">
    <property type="entry name" value="GUANYLATE_CYCLASE_2"/>
    <property type="match status" value="1"/>
</dbReference>
<name>A0ABD0JNS4_9CAEN</name>
<evidence type="ECO:0000256" key="3">
    <source>
        <dbReference type="ARBA" id="ARBA00022475"/>
    </source>
</evidence>
<evidence type="ECO:0000256" key="2">
    <source>
        <dbReference type="ARBA" id="ARBA00004236"/>
    </source>
</evidence>
<accession>A0ABD0JNS4</accession>
<dbReference type="EMBL" id="JACVVK020000385">
    <property type="protein sequence ID" value="KAK7476102.1"/>
    <property type="molecule type" value="Genomic_DNA"/>
</dbReference>
<keyword evidence="4 12" id="KW-0812">Transmembrane</keyword>
<feature type="non-terminal residue" evidence="14">
    <location>
        <position position="364"/>
    </location>
</feature>
<dbReference type="Gene3D" id="3.30.70.1230">
    <property type="entry name" value="Nucleotide cyclase"/>
    <property type="match status" value="1"/>
</dbReference>
<reference evidence="14 15" key="1">
    <citation type="journal article" date="2023" name="Sci. Data">
        <title>Genome assembly of the Korean intertidal mud-creeper Batillaria attramentaria.</title>
        <authorList>
            <person name="Patra A.K."/>
            <person name="Ho P.T."/>
            <person name="Jun S."/>
            <person name="Lee S.J."/>
            <person name="Kim Y."/>
            <person name="Won Y.J."/>
        </authorList>
    </citation>
    <scope>NUCLEOTIDE SEQUENCE [LARGE SCALE GENOMIC DNA]</scope>
    <source>
        <strain evidence="14">Wonlab-2016</strain>
    </source>
</reference>
<evidence type="ECO:0000256" key="12">
    <source>
        <dbReference type="SAM" id="Phobius"/>
    </source>
</evidence>
<comment type="caution">
    <text evidence="14">The sequence shown here is derived from an EMBL/GenBank/DDBJ whole genome shotgun (WGS) entry which is preliminary data.</text>
</comment>
<dbReference type="SMART" id="SM00044">
    <property type="entry name" value="CYCc"/>
    <property type="match status" value="1"/>
</dbReference>
<dbReference type="InterPro" id="IPR001054">
    <property type="entry name" value="A/G_cyclase"/>
</dbReference>
<keyword evidence="9" id="KW-0325">Glycoprotein</keyword>
<gene>
    <name evidence="14" type="ORF">BaRGS_00032656</name>
</gene>
<evidence type="ECO:0000259" key="13">
    <source>
        <dbReference type="PROSITE" id="PS50125"/>
    </source>
</evidence>
<sequence length="364" mass="41373">KFTNEQMTSYLERKLLGESYLQRYQQYSTGESNYIKENYDGTELQEIIERMRATIIRNNQSQGDVQMGTWWFANMTEYINILKVCGVFIRVGFLRTQDSIAEDIVSGLELEIETQREDLAVSVSIMTGAILLLFLVIISVSRLTRRLQQFAFTLQEKTVALSIERKRSQHLLNELLPSSVAKKLMANEPVEPESYEHVTIFFSDIVGFTSISSRSSPLQVIDMLNMLYATFDETLDLYNVYKVETIGDAYMIASGLPVRNEEGHAVEMAELALELRDTICNMTVPHMPEVHIQIRVGLNSGSVVAGVVGHKMPRYCLFGDTVNVASRMESSGLPLKIQISPSTYEELARRGEFFMEERGEVEIK</sequence>
<evidence type="ECO:0000256" key="9">
    <source>
        <dbReference type="ARBA" id="ARBA00023180"/>
    </source>
</evidence>
<dbReference type="InterPro" id="IPR018297">
    <property type="entry name" value="A/G_cyclase_CS"/>
</dbReference>
<dbReference type="SUPFAM" id="SSF55073">
    <property type="entry name" value="Nucleotide cyclase"/>
    <property type="match status" value="1"/>
</dbReference>
<keyword evidence="3" id="KW-1003">Cell membrane</keyword>
<protein>
    <recommendedName>
        <fullName evidence="13">Guanylate cyclase domain-containing protein</fullName>
    </recommendedName>
</protein>
<evidence type="ECO:0000256" key="8">
    <source>
        <dbReference type="ARBA" id="ARBA00023136"/>
    </source>
</evidence>
<evidence type="ECO:0000313" key="15">
    <source>
        <dbReference type="Proteomes" id="UP001519460"/>
    </source>
</evidence>
<dbReference type="PROSITE" id="PS00452">
    <property type="entry name" value="GUANYLATE_CYCLASE_1"/>
    <property type="match status" value="1"/>
</dbReference>
<organism evidence="14 15">
    <name type="scientific">Batillaria attramentaria</name>
    <dbReference type="NCBI Taxonomy" id="370345"/>
    <lineage>
        <taxon>Eukaryota</taxon>
        <taxon>Metazoa</taxon>
        <taxon>Spiralia</taxon>
        <taxon>Lophotrochozoa</taxon>
        <taxon>Mollusca</taxon>
        <taxon>Gastropoda</taxon>
        <taxon>Caenogastropoda</taxon>
        <taxon>Sorbeoconcha</taxon>
        <taxon>Cerithioidea</taxon>
        <taxon>Batillariidae</taxon>
        <taxon>Batillaria</taxon>
    </lineage>
</organism>
<dbReference type="PANTHER" id="PTHR11920">
    <property type="entry name" value="GUANYLYL CYCLASE"/>
    <property type="match status" value="1"/>
</dbReference>
<evidence type="ECO:0000313" key="14">
    <source>
        <dbReference type="EMBL" id="KAK7476102.1"/>
    </source>
</evidence>
<evidence type="ECO:0000256" key="11">
    <source>
        <dbReference type="RuleBase" id="RU000405"/>
    </source>
</evidence>
<dbReference type="InterPro" id="IPR029787">
    <property type="entry name" value="Nucleotide_cyclase"/>
</dbReference>
<proteinExistence type="inferred from homology"/>
<dbReference type="InterPro" id="IPR050401">
    <property type="entry name" value="Cyclic_nucleotide_synthase"/>
</dbReference>
<dbReference type="FunFam" id="3.30.70.1230:FF:000050">
    <property type="entry name" value="Guanylate cyclase"/>
    <property type="match status" value="1"/>
</dbReference>
<evidence type="ECO:0000256" key="10">
    <source>
        <dbReference type="ARBA" id="ARBA00023239"/>
    </source>
</evidence>
<dbReference type="PANTHER" id="PTHR11920:SF501">
    <property type="entry name" value="GUANYLATE CYCLASE 32E"/>
    <property type="match status" value="1"/>
</dbReference>
<dbReference type="Gene3D" id="6.10.250.780">
    <property type="match status" value="1"/>
</dbReference>
<feature type="non-terminal residue" evidence="14">
    <location>
        <position position="1"/>
    </location>
</feature>
<keyword evidence="5" id="KW-0732">Signal</keyword>
<keyword evidence="7 12" id="KW-1133">Transmembrane helix</keyword>
<dbReference type="GO" id="GO:0016829">
    <property type="term" value="F:lyase activity"/>
    <property type="evidence" value="ECO:0007669"/>
    <property type="project" value="UniProtKB-KW"/>
</dbReference>
<dbReference type="Pfam" id="PF00211">
    <property type="entry name" value="Guanylate_cyc"/>
    <property type="match status" value="1"/>
</dbReference>
<dbReference type="CDD" id="cd07302">
    <property type="entry name" value="CHD"/>
    <property type="match status" value="1"/>
</dbReference>
<evidence type="ECO:0000256" key="4">
    <source>
        <dbReference type="ARBA" id="ARBA00022692"/>
    </source>
</evidence>
<comment type="similarity">
    <text evidence="11">Belongs to the adenylyl cyclase class-4/guanylyl cyclase family.</text>
</comment>
<evidence type="ECO:0000256" key="5">
    <source>
        <dbReference type="ARBA" id="ARBA00022729"/>
    </source>
</evidence>